<sequence>MLTLAAYTDTRKLGLRMDGDMHDKIAAFRHASTTEIHAKERCRPPIDVCTQHRINGHFRVCKGAAEPWGWRAVQEDAFDGRGLVSEEVQVERKQVVTTANNTSTAHSRSLHHTTDAELSKSDRDGSEVLSILRDATQHIQTLTRQSQPVPFEILVPPYIPSFEFGHLSMQKQQFPTKARKITPTYSLDELALRAANNDYSAQGFKKVYRPSLVFQHNIEHGIYHREPNASMNAWDGQEYRWDTRAYFELVVPRRTPAPAPSAVLQDEVDGSGVEDSIFPLVDIGEEEVGNAPSHHRSLRRFSSFLTSIALSVLRRRRSGMLRPASSSNSSLDDDNTMA</sequence>
<gene>
    <name evidence="2" type="ORF">CYLTODRAFT_409825</name>
</gene>
<accession>A0A0D7BF46</accession>
<protein>
    <submittedName>
        <fullName evidence="2">Uncharacterized protein</fullName>
    </submittedName>
</protein>
<evidence type="ECO:0000256" key="1">
    <source>
        <dbReference type="SAM" id="MobiDB-lite"/>
    </source>
</evidence>
<dbReference type="Proteomes" id="UP000054007">
    <property type="component" value="Unassembled WGS sequence"/>
</dbReference>
<keyword evidence="3" id="KW-1185">Reference proteome</keyword>
<dbReference type="AlphaFoldDB" id="A0A0D7BF46"/>
<feature type="compositionally biased region" description="Polar residues" evidence="1">
    <location>
        <begin position="98"/>
        <end position="107"/>
    </location>
</feature>
<feature type="region of interest" description="Disordered" evidence="1">
    <location>
        <begin position="98"/>
        <end position="123"/>
    </location>
</feature>
<proteinExistence type="predicted"/>
<name>A0A0D7BF46_9AGAR</name>
<feature type="compositionally biased region" description="Basic and acidic residues" evidence="1">
    <location>
        <begin position="112"/>
        <end position="123"/>
    </location>
</feature>
<evidence type="ECO:0000313" key="3">
    <source>
        <dbReference type="Proteomes" id="UP000054007"/>
    </source>
</evidence>
<dbReference type="EMBL" id="KN880489">
    <property type="protein sequence ID" value="KIY69148.1"/>
    <property type="molecule type" value="Genomic_DNA"/>
</dbReference>
<evidence type="ECO:0000313" key="2">
    <source>
        <dbReference type="EMBL" id="KIY69148.1"/>
    </source>
</evidence>
<reference evidence="2 3" key="1">
    <citation type="journal article" date="2015" name="Fungal Genet. Biol.">
        <title>Evolution of novel wood decay mechanisms in Agaricales revealed by the genome sequences of Fistulina hepatica and Cylindrobasidium torrendii.</title>
        <authorList>
            <person name="Floudas D."/>
            <person name="Held B.W."/>
            <person name="Riley R."/>
            <person name="Nagy L.G."/>
            <person name="Koehler G."/>
            <person name="Ransdell A.S."/>
            <person name="Younus H."/>
            <person name="Chow J."/>
            <person name="Chiniquy J."/>
            <person name="Lipzen A."/>
            <person name="Tritt A."/>
            <person name="Sun H."/>
            <person name="Haridas S."/>
            <person name="LaButti K."/>
            <person name="Ohm R.A."/>
            <person name="Kues U."/>
            <person name="Blanchette R.A."/>
            <person name="Grigoriev I.V."/>
            <person name="Minto R.E."/>
            <person name="Hibbett D.S."/>
        </authorList>
    </citation>
    <scope>NUCLEOTIDE SEQUENCE [LARGE SCALE GENOMIC DNA]</scope>
    <source>
        <strain evidence="2 3">FP15055 ss-10</strain>
    </source>
</reference>
<organism evidence="2 3">
    <name type="scientific">Cylindrobasidium torrendii FP15055 ss-10</name>
    <dbReference type="NCBI Taxonomy" id="1314674"/>
    <lineage>
        <taxon>Eukaryota</taxon>
        <taxon>Fungi</taxon>
        <taxon>Dikarya</taxon>
        <taxon>Basidiomycota</taxon>
        <taxon>Agaricomycotina</taxon>
        <taxon>Agaricomycetes</taxon>
        <taxon>Agaricomycetidae</taxon>
        <taxon>Agaricales</taxon>
        <taxon>Marasmiineae</taxon>
        <taxon>Physalacriaceae</taxon>
        <taxon>Cylindrobasidium</taxon>
    </lineage>
</organism>